<organism evidence="3 4">
    <name type="scientific">Mytilus coruscus</name>
    <name type="common">Sea mussel</name>
    <dbReference type="NCBI Taxonomy" id="42192"/>
    <lineage>
        <taxon>Eukaryota</taxon>
        <taxon>Metazoa</taxon>
        <taxon>Spiralia</taxon>
        <taxon>Lophotrochozoa</taxon>
        <taxon>Mollusca</taxon>
        <taxon>Bivalvia</taxon>
        <taxon>Autobranchia</taxon>
        <taxon>Pteriomorphia</taxon>
        <taxon>Mytilida</taxon>
        <taxon>Mytiloidea</taxon>
        <taxon>Mytilidae</taxon>
        <taxon>Mytilinae</taxon>
        <taxon>Mytilus</taxon>
    </lineage>
</organism>
<keyword evidence="2" id="KW-0677">Repeat</keyword>
<dbReference type="PANTHER" id="PTHR45942">
    <property type="entry name" value="PROTEIN PHOSPATASE 3 REGULATORY SUBUNIT B ALPHA ISOFORM TYPE 1"/>
    <property type="match status" value="1"/>
</dbReference>
<evidence type="ECO:0000313" key="3">
    <source>
        <dbReference type="EMBL" id="CAC5394431.1"/>
    </source>
</evidence>
<evidence type="ECO:0000256" key="1">
    <source>
        <dbReference type="ARBA" id="ARBA00022723"/>
    </source>
</evidence>
<evidence type="ECO:0008006" key="5">
    <source>
        <dbReference type="Google" id="ProtNLM"/>
    </source>
</evidence>
<evidence type="ECO:0000313" key="4">
    <source>
        <dbReference type="Proteomes" id="UP000507470"/>
    </source>
</evidence>
<dbReference type="AlphaFoldDB" id="A0A6J8CFL0"/>
<dbReference type="GO" id="GO:0046872">
    <property type="term" value="F:metal ion binding"/>
    <property type="evidence" value="ECO:0007669"/>
    <property type="project" value="UniProtKB-KW"/>
</dbReference>
<evidence type="ECO:0000256" key="2">
    <source>
        <dbReference type="ARBA" id="ARBA00022737"/>
    </source>
</evidence>
<dbReference type="EMBL" id="CACVKT020005287">
    <property type="protein sequence ID" value="CAC5394431.1"/>
    <property type="molecule type" value="Genomic_DNA"/>
</dbReference>
<keyword evidence="1" id="KW-0479">Metal-binding</keyword>
<dbReference type="SUPFAM" id="SSF47473">
    <property type="entry name" value="EF-hand"/>
    <property type="match status" value="1"/>
</dbReference>
<dbReference type="Proteomes" id="UP000507470">
    <property type="component" value="Unassembled WGS sequence"/>
</dbReference>
<dbReference type="OrthoDB" id="114727at2759"/>
<reference evidence="3 4" key="1">
    <citation type="submission" date="2020-06" db="EMBL/GenBank/DDBJ databases">
        <authorList>
            <person name="Li R."/>
            <person name="Bekaert M."/>
        </authorList>
    </citation>
    <scope>NUCLEOTIDE SEQUENCE [LARGE SCALE GENOMIC DNA]</scope>
    <source>
        <strain evidence="4">wild</strain>
    </source>
</reference>
<gene>
    <name evidence="3" type="ORF">MCOR_29179</name>
</gene>
<dbReference type="Gene3D" id="1.10.238.10">
    <property type="entry name" value="EF-hand"/>
    <property type="match status" value="1"/>
</dbReference>
<proteinExistence type="predicted"/>
<protein>
    <recommendedName>
        <fullName evidence="5">EF-hand domain-containing protein</fullName>
    </recommendedName>
</protein>
<keyword evidence="4" id="KW-1185">Reference proteome</keyword>
<sequence>MGNGQAILTEKEIQEIRDETPFTDAEVKSLLNRYDEVDTSENNSTGLSYDDVLYMPEFIGSVFAPLVIAANVDTKTKRIYARQFIKICSILSTQIKAEEKKKYLFELLNIYGTGLLTHDEIYRMYKLLFSHTISDDHILAMTFKALNHPALHKKGQLTKQEFFKMIPDHEIMNRMTINFRL</sequence>
<accession>A0A6J8CFL0</accession>
<dbReference type="InterPro" id="IPR011992">
    <property type="entry name" value="EF-hand-dom_pair"/>
</dbReference>
<name>A0A6J8CFL0_MYTCO</name>